<keyword evidence="2 7" id="KW-0645">Protease</keyword>
<dbReference type="EMBL" id="DVLP01000365">
    <property type="protein sequence ID" value="HIT76382.1"/>
    <property type="molecule type" value="Genomic_DNA"/>
</dbReference>
<evidence type="ECO:0000256" key="7">
    <source>
        <dbReference type="RuleBase" id="RU003435"/>
    </source>
</evidence>
<dbReference type="SUPFAM" id="SSF55486">
    <property type="entry name" value="Metalloproteases ('zincins'), catalytic domain"/>
    <property type="match status" value="1"/>
</dbReference>
<dbReference type="InterPro" id="IPR024077">
    <property type="entry name" value="Neurolysin/TOP_dom2"/>
</dbReference>
<dbReference type="Gene3D" id="3.40.390.10">
    <property type="entry name" value="Collagenase (Catalytic Domain)"/>
    <property type="match status" value="1"/>
</dbReference>
<dbReference type="GO" id="GO:0006518">
    <property type="term" value="P:peptide metabolic process"/>
    <property type="evidence" value="ECO:0007669"/>
    <property type="project" value="TreeGrafter"/>
</dbReference>
<evidence type="ECO:0000313" key="9">
    <source>
        <dbReference type="EMBL" id="HIT76382.1"/>
    </source>
</evidence>
<name>A0A9D1KP17_9ACTN</name>
<dbReference type="GO" id="GO:0046872">
    <property type="term" value="F:metal ion binding"/>
    <property type="evidence" value="ECO:0007669"/>
    <property type="project" value="UniProtKB-UniRule"/>
</dbReference>
<evidence type="ECO:0000256" key="4">
    <source>
        <dbReference type="ARBA" id="ARBA00022801"/>
    </source>
</evidence>
<dbReference type="InterPro" id="IPR001567">
    <property type="entry name" value="Pept_M3A_M3B_dom"/>
</dbReference>
<dbReference type="AlphaFoldDB" id="A0A9D1KP17"/>
<accession>A0A9D1KP17</accession>
<dbReference type="Proteomes" id="UP000886842">
    <property type="component" value="Unassembled WGS sequence"/>
</dbReference>
<feature type="non-terminal residue" evidence="9">
    <location>
        <position position="380"/>
    </location>
</feature>
<dbReference type="PANTHER" id="PTHR11804:SF84">
    <property type="entry name" value="SACCHAROLYSIN"/>
    <property type="match status" value="1"/>
</dbReference>
<reference evidence="9" key="2">
    <citation type="journal article" date="2021" name="PeerJ">
        <title>Extensive microbial diversity within the chicken gut microbiome revealed by metagenomics and culture.</title>
        <authorList>
            <person name="Gilroy R."/>
            <person name="Ravi A."/>
            <person name="Getino M."/>
            <person name="Pursley I."/>
            <person name="Horton D.L."/>
            <person name="Alikhan N.F."/>
            <person name="Baker D."/>
            <person name="Gharbi K."/>
            <person name="Hall N."/>
            <person name="Watson M."/>
            <person name="Adriaenssens E.M."/>
            <person name="Foster-Nyarko E."/>
            <person name="Jarju S."/>
            <person name="Secka A."/>
            <person name="Antonio M."/>
            <person name="Oren A."/>
            <person name="Chaudhuri R.R."/>
            <person name="La Ragione R."/>
            <person name="Hildebrand F."/>
            <person name="Pallen M.J."/>
        </authorList>
    </citation>
    <scope>NUCLEOTIDE SEQUENCE</scope>
    <source>
        <strain evidence="9">ChiGjej1B1-24693</strain>
    </source>
</reference>
<sequence>MARARATVATLTDGTDRTADEVIALWNQCDVAVANASTHAELFAAVHPEERVRERAEVATQEVAAFLTERGQDRALYEVVAAVDTTGLDAQATRLVEKVLRDFQRSGVDRDDATRARLTEIAERMVVVGQEFSRTIREDVRSIRVTAEQLAGLPQDWIEAHPADEDGLVTVTTDYPDLIPYLSFAEDRGCRIALATANGQRGWPANDAVLAELLQLRHEQAVLLGHDGWPDFDAEVKMIGTGAAIGEFIDRVADLASASAERDLATLLARAQADDPAITAITSGDTAHYTELIRREQFDVDAQQVRTYFDFTRVRDGLLTVTGRLFDVSYEQVDAPAWHPDVTSYDVVRDGVRLGRIHLDLHPRDGKYKHAAQFDLVTGV</sequence>
<evidence type="ECO:0000256" key="1">
    <source>
        <dbReference type="ARBA" id="ARBA00006040"/>
    </source>
</evidence>
<evidence type="ECO:0000256" key="2">
    <source>
        <dbReference type="ARBA" id="ARBA00022670"/>
    </source>
</evidence>
<evidence type="ECO:0000259" key="8">
    <source>
        <dbReference type="Pfam" id="PF01432"/>
    </source>
</evidence>
<dbReference type="PANTHER" id="PTHR11804">
    <property type="entry name" value="PROTEASE M3 THIMET OLIGOPEPTIDASE-RELATED"/>
    <property type="match status" value="1"/>
</dbReference>
<comment type="caution">
    <text evidence="9">The sequence shown here is derived from an EMBL/GenBank/DDBJ whole genome shotgun (WGS) entry which is preliminary data.</text>
</comment>
<evidence type="ECO:0000313" key="10">
    <source>
        <dbReference type="Proteomes" id="UP000886842"/>
    </source>
</evidence>
<dbReference type="InterPro" id="IPR024080">
    <property type="entry name" value="Neurolysin/TOP_N"/>
</dbReference>
<dbReference type="Gene3D" id="1.20.1050.40">
    <property type="entry name" value="Endopeptidase. Chain P, domain 1"/>
    <property type="match status" value="1"/>
</dbReference>
<dbReference type="InterPro" id="IPR024079">
    <property type="entry name" value="MetalloPept_cat_dom_sf"/>
</dbReference>
<keyword evidence="5 7" id="KW-0862">Zinc</keyword>
<comment type="cofactor">
    <cofactor evidence="7">
        <name>Zn(2+)</name>
        <dbReference type="ChEBI" id="CHEBI:29105"/>
    </cofactor>
    <text evidence="7">Binds 1 zinc ion.</text>
</comment>
<dbReference type="GO" id="GO:0006508">
    <property type="term" value="P:proteolysis"/>
    <property type="evidence" value="ECO:0007669"/>
    <property type="project" value="UniProtKB-KW"/>
</dbReference>
<comment type="similarity">
    <text evidence="1 7">Belongs to the peptidase M3 family.</text>
</comment>
<dbReference type="Gene3D" id="1.10.1370.10">
    <property type="entry name" value="Neurolysin, domain 3"/>
    <property type="match status" value="1"/>
</dbReference>
<keyword evidence="4 7" id="KW-0378">Hydrolase</keyword>
<evidence type="ECO:0000256" key="5">
    <source>
        <dbReference type="ARBA" id="ARBA00022833"/>
    </source>
</evidence>
<evidence type="ECO:0000256" key="6">
    <source>
        <dbReference type="ARBA" id="ARBA00023049"/>
    </source>
</evidence>
<proteinExistence type="inferred from homology"/>
<feature type="domain" description="Peptidase M3A/M3B catalytic" evidence="8">
    <location>
        <begin position="185"/>
        <end position="379"/>
    </location>
</feature>
<keyword evidence="6 7" id="KW-0482">Metalloprotease</keyword>
<reference evidence="9" key="1">
    <citation type="submission" date="2020-10" db="EMBL/GenBank/DDBJ databases">
        <authorList>
            <person name="Gilroy R."/>
        </authorList>
    </citation>
    <scope>NUCLEOTIDE SEQUENCE</scope>
    <source>
        <strain evidence="9">ChiGjej1B1-24693</strain>
    </source>
</reference>
<dbReference type="GO" id="GO:0004222">
    <property type="term" value="F:metalloendopeptidase activity"/>
    <property type="evidence" value="ECO:0007669"/>
    <property type="project" value="InterPro"/>
</dbReference>
<evidence type="ECO:0000256" key="3">
    <source>
        <dbReference type="ARBA" id="ARBA00022723"/>
    </source>
</evidence>
<organism evidence="9 10">
    <name type="scientific">Candidatus Avipropionibacterium avicola</name>
    <dbReference type="NCBI Taxonomy" id="2840701"/>
    <lineage>
        <taxon>Bacteria</taxon>
        <taxon>Bacillati</taxon>
        <taxon>Actinomycetota</taxon>
        <taxon>Actinomycetes</taxon>
        <taxon>Propionibacteriales</taxon>
        <taxon>Propionibacteriaceae</taxon>
        <taxon>Propionibacteriaceae incertae sedis</taxon>
        <taxon>Candidatus Avipropionibacterium</taxon>
    </lineage>
</organism>
<gene>
    <name evidence="9" type="ORF">IAA98_12425</name>
</gene>
<protein>
    <submittedName>
        <fullName evidence="9">Peptidase M3</fullName>
    </submittedName>
</protein>
<dbReference type="InterPro" id="IPR045090">
    <property type="entry name" value="Pept_M3A_M3B"/>
</dbReference>
<keyword evidence="3 7" id="KW-0479">Metal-binding</keyword>
<dbReference type="Pfam" id="PF01432">
    <property type="entry name" value="Peptidase_M3"/>
    <property type="match status" value="1"/>
</dbReference>